<proteinExistence type="predicted"/>
<keyword evidence="2" id="KW-1185">Reference proteome</keyword>
<dbReference type="EMBL" id="JABSTR010000007">
    <property type="protein sequence ID" value="KAH9376202.1"/>
    <property type="molecule type" value="Genomic_DNA"/>
</dbReference>
<name>A0A9J6GLM6_HAELO</name>
<evidence type="ECO:0000313" key="1">
    <source>
        <dbReference type="EMBL" id="KAH9376202.1"/>
    </source>
</evidence>
<protein>
    <submittedName>
        <fullName evidence="1">Uncharacterized protein</fullName>
    </submittedName>
</protein>
<accession>A0A9J6GLM6</accession>
<evidence type="ECO:0000313" key="2">
    <source>
        <dbReference type="Proteomes" id="UP000821853"/>
    </source>
</evidence>
<comment type="caution">
    <text evidence="1">The sequence shown here is derived from an EMBL/GenBank/DDBJ whole genome shotgun (WGS) entry which is preliminary data.</text>
</comment>
<dbReference type="VEuPathDB" id="VectorBase:HLOH_056332"/>
<gene>
    <name evidence="1" type="ORF">HPB48_009782</name>
</gene>
<organism evidence="1 2">
    <name type="scientific">Haemaphysalis longicornis</name>
    <name type="common">Bush tick</name>
    <dbReference type="NCBI Taxonomy" id="44386"/>
    <lineage>
        <taxon>Eukaryota</taxon>
        <taxon>Metazoa</taxon>
        <taxon>Ecdysozoa</taxon>
        <taxon>Arthropoda</taxon>
        <taxon>Chelicerata</taxon>
        <taxon>Arachnida</taxon>
        <taxon>Acari</taxon>
        <taxon>Parasitiformes</taxon>
        <taxon>Ixodida</taxon>
        <taxon>Ixodoidea</taxon>
        <taxon>Ixodidae</taxon>
        <taxon>Haemaphysalinae</taxon>
        <taxon>Haemaphysalis</taxon>
    </lineage>
</organism>
<sequence length="161" mass="17082">MVGLGHCIPTKHIALTSGACTPALYFFRVGPEYVKLGPGWGSLLHALNGAYWVQGSDGWRQSTVNAGNHGVDESREGEEVQGVSAMSPHGRSAVLAGALVVKPEHLSDVPVFMAALKQLDQSWVAHFEGEQLEEGPEAVECSAQAVSHEDVVCSQHVSAQP</sequence>
<dbReference type="Proteomes" id="UP000821853">
    <property type="component" value="Chromosome 5"/>
</dbReference>
<dbReference type="AlphaFoldDB" id="A0A9J6GLM6"/>
<reference evidence="1 2" key="1">
    <citation type="journal article" date="2020" name="Cell">
        <title>Large-Scale Comparative Analyses of Tick Genomes Elucidate Their Genetic Diversity and Vector Capacities.</title>
        <authorList>
            <consortium name="Tick Genome and Microbiome Consortium (TIGMIC)"/>
            <person name="Jia N."/>
            <person name="Wang J."/>
            <person name="Shi W."/>
            <person name="Du L."/>
            <person name="Sun Y."/>
            <person name="Zhan W."/>
            <person name="Jiang J.F."/>
            <person name="Wang Q."/>
            <person name="Zhang B."/>
            <person name="Ji P."/>
            <person name="Bell-Sakyi L."/>
            <person name="Cui X.M."/>
            <person name="Yuan T.T."/>
            <person name="Jiang B.G."/>
            <person name="Yang W.F."/>
            <person name="Lam T.T."/>
            <person name="Chang Q.C."/>
            <person name="Ding S.J."/>
            <person name="Wang X.J."/>
            <person name="Zhu J.G."/>
            <person name="Ruan X.D."/>
            <person name="Zhao L."/>
            <person name="Wei J.T."/>
            <person name="Ye R.Z."/>
            <person name="Que T.C."/>
            <person name="Du C.H."/>
            <person name="Zhou Y.H."/>
            <person name="Cheng J.X."/>
            <person name="Dai P.F."/>
            <person name="Guo W.B."/>
            <person name="Han X.H."/>
            <person name="Huang E.J."/>
            <person name="Li L.F."/>
            <person name="Wei W."/>
            <person name="Gao Y.C."/>
            <person name="Liu J.Z."/>
            <person name="Shao H.Z."/>
            <person name="Wang X."/>
            <person name="Wang C.C."/>
            <person name="Yang T.C."/>
            <person name="Huo Q.B."/>
            <person name="Li W."/>
            <person name="Chen H.Y."/>
            <person name="Chen S.E."/>
            <person name="Zhou L.G."/>
            <person name="Ni X.B."/>
            <person name="Tian J.H."/>
            <person name="Sheng Y."/>
            <person name="Liu T."/>
            <person name="Pan Y.S."/>
            <person name="Xia L.Y."/>
            <person name="Li J."/>
            <person name="Zhao F."/>
            <person name="Cao W.C."/>
        </authorList>
    </citation>
    <scope>NUCLEOTIDE SEQUENCE [LARGE SCALE GENOMIC DNA]</scope>
    <source>
        <strain evidence="1">HaeL-2018</strain>
    </source>
</reference>